<proteinExistence type="predicted"/>
<dbReference type="EMBL" id="AP012035">
    <property type="protein sequence ID" value="BAJ79410.1"/>
    <property type="molecule type" value="Genomic_DNA"/>
</dbReference>
<evidence type="ECO:0000313" key="2">
    <source>
        <dbReference type="EMBL" id="BAJ79410.1"/>
    </source>
</evidence>
<dbReference type="KEGG" id="amv:ACMV_00630"/>
<dbReference type="SUPFAM" id="SSF46689">
    <property type="entry name" value="Homeodomain-like"/>
    <property type="match status" value="1"/>
</dbReference>
<dbReference type="InterPro" id="IPR009057">
    <property type="entry name" value="Homeodomain-like_sf"/>
</dbReference>
<dbReference type="AlphaFoldDB" id="F0J128"/>
<gene>
    <name evidence="2" type="ordered locus">ACMV_00630</name>
</gene>
<dbReference type="OrthoDB" id="7364185at2"/>
<dbReference type="HOGENOM" id="CLU_2152850_0_0_5"/>
<feature type="domain" description="Transposase Synechocystis PCC 6803" evidence="1">
    <location>
        <begin position="6"/>
        <end position="50"/>
    </location>
</feature>
<dbReference type="InterPro" id="IPR002622">
    <property type="entry name" value="Transposase_14"/>
</dbReference>
<name>F0J128_ACIMA</name>
<keyword evidence="3" id="KW-1185">Reference proteome</keyword>
<reference evidence="2 3" key="1">
    <citation type="submission" date="2010-12" db="EMBL/GenBank/DDBJ databases">
        <title>Whole genome sequence of Acidiphilium multivorum AIU301.</title>
        <authorList>
            <person name="Narita-Yamada S."/>
            <person name="Nakamura S."/>
            <person name="Ito N."/>
            <person name="Takarada H."/>
            <person name="Katano Y."/>
            <person name="Nakazawa H."/>
            <person name="Hosoyama A."/>
            <person name="Yamada R."/>
            <person name="Fujita N."/>
        </authorList>
    </citation>
    <scope>NUCLEOTIDE SEQUENCE [LARGE SCALE GENOMIC DNA]</scope>
    <source>
        <strain evidence="3">DSM 11245 / JCM 8867 / AIU301</strain>
    </source>
</reference>
<organism evidence="2 3">
    <name type="scientific">Acidiphilium multivorum (strain DSM 11245 / JCM 8867 / NBRC 100883 / AIU 301)</name>
    <dbReference type="NCBI Taxonomy" id="926570"/>
    <lineage>
        <taxon>Bacteria</taxon>
        <taxon>Pseudomonadati</taxon>
        <taxon>Pseudomonadota</taxon>
        <taxon>Alphaproteobacteria</taxon>
        <taxon>Acetobacterales</taxon>
        <taxon>Acidocellaceae</taxon>
        <taxon>Acidiphilium</taxon>
    </lineage>
</organism>
<accession>F0J128</accession>
<evidence type="ECO:0000259" key="1">
    <source>
        <dbReference type="Pfam" id="PF01710"/>
    </source>
</evidence>
<dbReference type="Pfam" id="PF01710">
    <property type="entry name" value="HTH_Tnp_IS630"/>
    <property type="match status" value="1"/>
</dbReference>
<protein>
    <recommendedName>
        <fullName evidence="1">Transposase Synechocystis PCC 6803 domain-containing protein</fullName>
    </recommendedName>
</protein>
<sequence length="111" mass="12424">MVKVLSLDLRERVVAAIDGGMSRRQAAERFGVGIATAVRWAQLAREKGSPAPMKVGGDRRSERIESPVKMRTLLILPRCFSGGQYWDLQGLGDLRGKTLQNRWSVARWSRS</sequence>
<evidence type="ECO:0000313" key="3">
    <source>
        <dbReference type="Proteomes" id="UP000007100"/>
    </source>
</evidence>
<dbReference type="Proteomes" id="UP000007100">
    <property type="component" value="Chromosome"/>
</dbReference>